<evidence type="ECO:0000256" key="3">
    <source>
        <dbReference type="ARBA" id="ARBA00023163"/>
    </source>
</evidence>
<dbReference type="SUPFAM" id="SSF48008">
    <property type="entry name" value="GntR ligand-binding domain-like"/>
    <property type="match status" value="1"/>
</dbReference>
<protein>
    <submittedName>
        <fullName evidence="5">GntR family transcriptional regulator</fullName>
    </submittedName>
</protein>
<dbReference type="PRINTS" id="PR00035">
    <property type="entry name" value="HTHGNTR"/>
</dbReference>
<dbReference type="Gene3D" id="1.10.10.10">
    <property type="entry name" value="Winged helix-like DNA-binding domain superfamily/Winged helix DNA-binding domain"/>
    <property type="match status" value="1"/>
</dbReference>
<dbReference type="InterPro" id="IPR036390">
    <property type="entry name" value="WH_DNA-bd_sf"/>
</dbReference>
<keyword evidence="2" id="KW-0238">DNA-binding</keyword>
<dbReference type="RefSeq" id="WP_138234980.1">
    <property type="nucleotide sequence ID" value="NZ_CP185860.1"/>
</dbReference>
<comment type="caution">
    <text evidence="5">The sequence shown here is derived from an EMBL/GenBank/DDBJ whole genome shotgun (WGS) entry which is preliminary data.</text>
</comment>
<evidence type="ECO:0000259" key="4">
    <source>
        <dbReference type="PROSITE" id="PS50949"/>
    </source>
</evidence>
<evidence type="ECO:0000256" key="1">
    <source>
        <dbReference type="ARBA" id="ARBA00023015"/>
    </source>
</evidence>
<name>A0ABY2UJT0_9GAMM</name>
<dbReference type="InterPro" id="IPR036388">
    <property type="entry name" value="WH-like_DNA-bd_sf"/>
</dbReference>
<dbReference type="SMART" id="SM00895">
    <property type="entry name" value="FCD"/>
    <property type="match status" value="1"/>
</dbReference>
<dbReference type="SMART" id="SM00345">
    <property type="entry name" value="HTH_GNTR"/>
    <property type="match status" value="1"/>
</dbReference>
<dbReference type="SUPFAM" id="SSF46785">
    <property type="entry name" value="Winged helix' DNA-binding domain"/>
    <property type="match status" value="1"/>
</dbReference>
<evidence type="ECO:0000256" key="2">
    <source>
        <dbReference type="ARBA" id="ARBA00023125"/>
    </source>
</evidence>
<dbReference type="InterPro" id="IPR011711">
    <property type="entry name" value="GntR_C"/>
</dbReference>
<evidence type="ECO:0000313" key="5">
    <source>
        <dbReference type="EMBL" id="TLM78105.1"/>
    </source>
</evidence>
<dbReference type="Pfam" id="PF07729">
    <property type="entry name" value="FCD"/>
    <property type="match status" value="1"/>
</dbReference>
<accession>A0ABY2UJT0</accession>
<dbReference type="CDD" id="cd07377">
    <property type="entry name" value="WHTH_GntR"/>
    <property type="match status" value="1"/>
</dbReference>
<reference evidence="5 6" key="1">
    <citation type="submission" date="2019-05" db="EMBL/GenBank/DDBJ databases">
        <title>Microbulbifer harenosus sp. nov., an alginate-degrading bacterium isolated from coastal sand.</title>
        <authorList>
            <person name="Huang H."/>
            <person name="Mo K."/>
            <person name="Bao S."/>
        </authorList>
    </citation>
    <scope>NUCLEOTIDE SEQUENCE [LARGE SCALE GENOMIC DNA]</scope>
    <source>
        <strain evidence="5 6">HB161719</strain>
    </source>
</reference>
<gene>
    <name evidence="5" type="ORF">FDY93_06675</name>
</gene>
<organism evidence="5 6">
    <name type="scientific">Microbulbifer harenosus</name>
    <dbReference type="NCBI Taxonomy" id="2576840"/>
    <lineage>
        <taxon>Bacteria</taxon>
        <taxon>Pseudomonadati</taxon>
        <taxon>Pseudomonadota</taxon>
        <taxon>Gammaproteobacteria</taxon>
        <taxon>Cellvibrionales</taxon>
        <taxon>Microbulbiferaceae</taxon>
        <taxon>Microbulbifer</taxon>
    </lineage>
</organism>
<dbReference type="PANTHER" id="PTHR43537">
    <property type="entry name" value="TRANSCRIPTIONAL REGULATOR, GNTR FAMILY"/>
    <property type="match status" value="1"/>
</dbReference>
<sequence>MDLYSQLKADLQRGRFAPGSPLKQSELAEHYGVSRIPVRDALARLKSEGWLTGHGKRGVAVPRFDPLEAEDLYLMRMHLEPLLLSLAAPSLNGELLGRAQDILDAMETTPPLDAATLGQLNWQFHTGLYRAAGRPTLFKTVEQLQRQCERYIGYQNRSLDYQSTSQREHYQLLALLRQGETREACSLLEQHIAAAGRVLVEHLKEQQGADVDMK</sequence>
<dbReference type="InterPro" id="IPR000524">
    <property type="entry name" value="Tscrpt_reg_HTH_GntR"/>
</dbReference>
<dbReference type="Proteomes" id="UP000306791">
    <property type="component" value="Unassembled WGS sequence"/>
</dbReference>
<keyword evidence="3" id="KW-0804">Transcription</keyword>
<feature type="domain" description="HTH gntR-type" evidence="4">
    <location>
        <begin position="1"/>
        <end position="64"/>
    </location>
</feature>
<dbReference type="PROSITE" id="PS50949">
    <property type="entry name" value="HTH_GNTR"/>
    <property type="match status" value="1"/>
</dbReference>
<dbReference type="InterPro" id="IPR008920">
    <property type="entry name" value="TF_FadR/GntR_C"/>
</dbReference>
<dbReference type="Pfam" id="PF00392">
    <property type="entry name" value="GntR"/>
    <property type="match status" value="1"/>
</dbReference>
<proteinExistence type="predicted"/>
<dbReference type="EMBL" id="VANI01000007">
    <property type="protein sequence ID" value="TLM78105.1"/>
    <property type="molecule type" value="Genomic_DNA"/>
</dbReference>
<keyword evidence="1" id="KW-0805">Transcription regulation</keyword>
<keyword evidence="6" id="KW-1185">Reference proteome</keyword>
<dbReference type="Gene3D" id="1.20.120.530">
    <property type="entry name" value="GntR ligand-binding domain-like"/>
    <property type="match status" value="1"/>
</dbReference>
<dbReference type="PANTHER" id="PTHR43537:SF41">
    <property type="entry name" value="TRANSCRIPTIONAL REGULATORY PROTEIN"/>
    <property type="match status" value="1"/>
</dbReference>
<evidence type="ECO:0000313" key="6">
    <source>
        <dbReference type="Proteomes" id="UP000306791"/>
    </source>
</evidence>